<evidence type="ECO:0000313" key="3">
    <source>
        <dbReference type="EMBL" id="CAG9819373.1"/>
    </source>
</evidence>
<feature type="transmembrane region" description="Helical" evidence="2">
    <location>
        <begin position="14"/>
        <end position="36"/>
    </location>
</feature>
<dbReference type="PANTHER" id="PTHR12107:SF0">
    <property type="entry name" value="STARGAZIN (MAMMALIAN CALCIUM CHANNEL) HOMOLOG"/>
    <property type="match status" value="1"/>
</dbReference>
<reference evidence="3" key="2">
    <citation type="submission" date="2022-10" db="EMBL/GenBank/DDBJ databases">
        <authorList>
            <consortium name="ENA_rothamsted_submissions"/>
            <consortium name="culmorum"/>
            <person name="King R."/>
        </authorList>
    </citation>
    <scope>NUCLEOTIDE SEQUENCE</scope>
</reference>
<protein>
    <recommendedName>
        <fullName evidence="5">Voltage-dependent calcium channel gamma-5 subunit</fullName>
    </recommendedName>
</protein>
<dbReference type="GO" id="GO:0019226">
    <property type="term" value="P:transmission of nerve impulse"/>
    <property type="evidence" value="ECO:0007669"/>
    <property type="project" value="TreeGrafter"/>
</dbReference>
<name>A0A9N9SEY1_PHACE</name>
<accession>A0A9N9SEY1</accession>
<feature type="transmembrane region" description="Helical" evidence="2">
    <location>
        <begin position="124"/>
        <end position="154"/>
    </location>
</feature>
<dbReference type="GO" id="GO:0051968">
    <property type="term" value="P:positive regulation of synaptic transmission, glutamatergic"/>
    <property type="evidence" value="ECO:0007669"/>
    <property type="project" value="TreeGrafter"/>
</dbReference>
<sequence>MCRPSLGGLSRQGLLWGVAALAALSAALVGGSWLFTKEPIALPHSRIATSITFRIDAPSPACTLVKYSGWQDVGDLGIWTTLDFAPVFVSRMRSCTILCGTAVVFLLLAILFAIIGHCNSDNKTIIACGLFILGGLSLGTGLVIFASSLSETVLEITQYHREPPFGPLYDYRYGWCFFAAGGAFIMTNMAALFSISGYLNRFASVDEMVRRTVPGAERKLLEHQHLSSEYLVPLQYDAPPVERRDAAHAPTKTPPDNHNSTAPLSFSNVPMKYGTMQLESPSTLQCTSTLHQGFLGVTDLGSSSSTSSSGYCGRSKTLGYKNKKKCEKSEAFQGPETSFADFGKRTTNEFSFSGSAV</sequence>
<feature type="transmembrane region" description="Helical" evidence="2">
    <location>
        <begin position="97"/>
        <end position="118"/>
    </location>
</feature>
<dbReference type="EMBL" id="OU896708">
    <property type="protein sequence ID" value="CAG9819373.1"/>
    <property type="molecule type" value="Genomic_DNA"/>
</dbReference>
<feature type="compositionally biased region" description="Polar residues" evidence="1">
    <location>
        <begin position="254"/>
        <end position="264"/>
    </location>
</feature>
<organism evidence="3 4">
    <name type="scientific">Phaedon cochleariae</name>
    <name type="common">Mustard beetle</name>
    <dbReference type="NCBI Taxonomy" id="80249"/>
    <lineage>
        <taxon>Eukaryota</taxon>
        <taxon>Metazoa</taxon>
        <taxon>Ecdysozoa</taxon>
        <taxon>Arthropoda</taxon>
        <taxon>Hexapoda</taxon>
        <taxon>Insecta</taxon>
        <taxon>Pterygota</taxon>
        <taxon>Neoptera</taxon>
        <taxon>Endopterygota</taxon>
        <taxon>Coleoptera</taxon>
        <taxon>Polyphaga</taxon>
        <taxon>Cucujiformia</taxon>
        <taxon>Chrysomeloidea</taxon>
        <taxon>Chrysomelidae</taxon>
        <taxon>Chrysomelinae</taxon>
        <taxon>Chrysomelini</taxon>
        <taxon>Phaedon</taxon>
    </lineage>
</organism>
<dbReference type="GO" id="GO:0016247">
    <property type="term" value="F:channel regulator activity"/>
    <property type="evidence" value="ECO:0007669"/>
    <property type="project" value="TreeGrafter"/>
</dbReference>
<dbReference type="GO" id="GO:0098943">
    <property type="term" value="P:neurotransmitter receptor transport, postsynaptic endosome to lysosome"/>
    <property type="evidence" value="ECO:0007669"/>
    <property type="project" value="TreeGrafter"/>
</dbReference>
<evidence type="ECO:0008006" key="5">
    <source>
        <dbReference type="Google" id="ProtNLM"/>
    </source>
</evidence>
<keyword evidence="2" id="KW-0812">Transmembrane</keyword>
<feature type="transmembrane region" description="Helical" evidence="2">
    <location>
        <begin position="175"/>
        <end position="199"/>
    </location>
</feature>
<dbReference type="GO" id="GO:0005245">
    <property type="term" value="F:voltage-gated calcium channel activity"/>
    <property type="evidence" value="ECO:0007669"/>
    <property type="project" value="TreeGrafter"/>
</dbReference>
<keyword evidence="2" id="KW-1133">Transmembrane helix</keyword>
<evidence type="ECO:0000313" key="4">
    <source>
        <dbReference type="Proteomes" id="UP001153737"/>
    </source>
</evidence>
<dbReference type="Proteomes" id="UP001153737">
    <property type="component" value="Chromosome 2"/>
</dbReference>
<evidence type="ECO:0000256" key="1">
    <source>
        <dbReference type="SAM" id="MobiDB-lite"/>
    </source>
</evidence>
<dbReference type="InterPro" id="IPR051072">
    <property type="entry name" value="CACNG_subunit"/>
</dbReference>
<gene>
    <name evidence="3" type="ORF">PHAECO_LOCUS6095</name>
</gene>
<dbReference type="PANTHER" id="PTHR12107">
    <property type="entry name" value="VOLTAGE-DEPENDENT CALCIUM CHANNEL GAMMA SUBUNIT"/>
    <property type="match status" value="1"/>
</dbReference>
<keyword evidence="4" id="KW-1185">Reference proteome</keyword>
<dbReference type="GO" id="GO:0098839">
    <property type="term" value="C:postsynaptic density membrane"/>
    <property type="evidence" value="ECO:0007669"/>
    <property type="project" value="TreeGrafter"/>
</dbReference>
<keyword evidence="2" id="KW-0472">Membrane</keyword>
<dbReference type="GO" id="GO:0032281">
    <property type="term" value="C:AMPA glutamate receptor complex"/>
    <property type="evidence" value="ECO:0007669"/>
    <property type="project" value="TreeGrafter"/>
</dbReference>
<dbReference type="AlphaFoldDB" id="A0A9N9SEY1"/>
<feature type="region of interest" description="Disordered" evidence="1">
    <location>
        <begin position="245"/>
        <end position="264"/>
    </location>
</feature>
<dbReference type="OrthoDB" id="5917530at2759"/>
<evidence type="ECO:0000256" key="2">
    <source>
        <dbReference type="SAM" id="Phobius"/>
    </source>
</evidence>
<dbReference type="GO" id="GO:0099590">
    <property type="term" value="P:neurotransmitter receptor internalization"/>
    <property type="evidence" value="ECO:0007669"/>
    <property type="project" value="TreeGrafter"/>
</dbReference>
<reference evidence="3" key="1">
    <citation type="submission" date="2022-01" db="EMBL/GenBank/DDBJ databases">
        <authorList>
            <person name="King R."/>
        </authorList>
    </citation>
    <scope>NUCLEOTIDE SEQUENCE</scope>
</reference>
<dbReference type="Gene3D" id="1.20.140.150">
    <property type="match status" value="1"/>
</dbReference>
<proteinExistence type="predicted"/>
<dbReference type="GO" id="GO:0098970">
    <property type="term" value="P:postsynaptic neurotransmitter receptor diffusion trapping"/>
    <property type="evidence" value="ECO:0007669"/>
    <property type="project" value="TreeGrafter"/>
</dbReference>